<dbReference type="Proteomes" id="UP000664385">
    <property type="component" value="Unassembled WGS sequence"/>
</dbReference>
<feature type="compositionally biased region" description="Pro residues" evidence="1">
    <location>
        <begin position="39"/>
        <end position="48"/>
    </location>
</feature>
<feature type="signal peptide" evidence="2">
    <location>
        <begin position="1"/>
        <end position="22"/>
    </location>
</feature>
<dbReference type="InterPro" id="IPR006311">
    <property type="entry name" value="TAT_signal"/>
</dbReference>
<evidence type="ECO:0000256" key="2">
    <source>
        <dbReference type="SAM" id="SignalP"/>
    </source>
</evidence>
<dbReference type="Pfam" id="PF13450">
    <property type="entry name" value="NAD_binding_8"/>
    <property type="match status" value="1"/>
</dbReference>
<name>A0A939DV70_9MICO</name>
<dbReference type="InterPro" id="IPR050281">
    <property type="entry name" value="Flavin_monoamine_oxidase"/>
</dbReference>
<keyword evidence="2" id="KW-0732">Signal</keyword>
<dbReference type="PRINTS" id="PR00419">
    <property type="entry name" value="ADXRDTASE"/>
</dbReference>
<proteinExistence type="predicted"/>
<evidence type="ECO:0000313" key="5">
    <source>
        <dbReference type="Proteomes" id="UP000664385"/>
    </source>
</evidence>
<dbReference type="Gene3D" id="3.50.50.60">
    <property type="entry name" value="FAD/NAD(P)-binding domain"/>
    <property type="match status" value="2"/>
</dbReference>
<dbReference type="RefSeq" id="WP_206822754.1">
    <property type="nucleotide sequence ID" value="NZ_JAEMWU010000001.1"/>
</dbReference>
<dbReference type="PANTHER" id="PTHR10742:SF410">
    <property type="entry name" value="LYSINE-SPECIFIC HISTONE DEMETHYLASE 2"/>
    <property type="match status" value="1"/>
</dbReference>
<organism evidence="4 5">
    <name type="scientific">Microbacterium esteraromaticum</name>
    <dbReference type="NCBI Taxonomy" id="57043"/>
    <lineage>
        <taxon>Bacteria</taxon>
        <taxon>Bacillati</taxon>
        <taxon>Actinomycetota</taxon>
        <taxon>Actinomycetes</taxon>
        <taxon>Micrococcales</taxon>
        <taxon>Microbacteriaceae</taxon>
        <taxon>Microbacterium</taxon>
    </lineage>
</organism>
<dbReference type="GO" id="GO:0016491">
    <property type="term" value="F:oxidoreductase activity"/>
    <property type="evidence" value="ECO:0007669"/>
    <property type="project" value="InterPro"/>
</dbReference>
<feature type="region of interest" description="Disordered" evidence="1">
    <location>
        <begin position="28"/>
        <end position="49"/>
    </location>
</feature>
<dbReference type="Pfam" id="PF01593">
    <property type="entry name" value="Amino_oxidase"/>
    <property type="match status" value="2"/>
</dbReference>
<dbReference type="SUPFAM" id="SSF51905">
    <property type="entry name" value="FAD/NAD(P)-binding domain"/>
    <property type="match status" value="2"/>
</dbReference>
<dbReference type="PROSITE" id="PS51318">
    <property type="entry name" value="TAT"/>
    <property type="match status" value="1"/>
</dbReference>
<dbReference type="InterPro" id="IPR036188">
    <property type="entry name" value="FAD/NAD-bd_sf"/>
</dbReference>
<dbReference type="AlphaFoldDB" id="A0A939DV70"/>
<dbReference type="SUPFAM" id="SSF54373">
    <property type="entry name" value="FAD-linked reductases, C-terminal domain"/>
    <property type="match status" value="1"/>
</dbReference>
<accession>A0A939DV70</accession>
<feature type="domain" description="Amine oxidase" evidence="3">
    <location>
        <begin position="298"/>
        <end position="452"/>
    </location>
</feature>
<comment type="caution">
    <text evidence="4">The sequence shown here is derived from an EMBL/GenBank/DDBJ whole genome shotgun (WGS) entry which is preliminary data.</text>
</comment>
<reference evidence="4" key="1">
    <citation type="submission" date="2020-12" db="EMBL/GenBank/DDBJ databases">
        <title>PHA producing bacteria isolated from mangrove.</title>
        <authorList>
            <person name="Zheng W."/>
            <person name="Yu S."/>
            <person name="Huang Y."/>
        </authorList>
    </citation>
    <scope>NUCLEOTIDE SEQUENCE</scope>
    <source>
        <strain evidence="4">GN8-5</strain>
    </source>
</reference>
<dbReference type="EMBL" id="JAEMWU010000001">
    <property type="protein sequence ID" value="MBN8205039.1"/>
    <property type="molecule type" value="Genomic_DNA"/>
</dbReference>
<evidence type="ECO:0000256" key="1">
    <source>
        <dbReference type="SAM" id="MobiDB-lite"/>
    </source>
</evidence>
<dbReference type="PANTHER" id="PTHR10742">
    <property type="entry name" value="FLAVIN MONOAMINE OXIDASE"/>
    <property type="match status" value="1"/>
</dbReference>
<feature type="chain" id="PRO_5037073859" evidence="2">
    <location>
        <begin position="23"/>
        <end position="462"/>
    </location>
</feature>
<feature type="compositionally biased region" description="Low complexity" evidence="1">
    <location>
        <begin position="28"/>
        <end position="38"/>
    </location>
</feature>
<feature type="domain" description="Amine oxidase" evidence="3">
    <location>
        <begin position="48"/>
        <end position="122"/>
    </location>
</feature>
<protein>
    <submittedName>
        <fullName evidence="4">FAD-dependent oxidoreductase</fullName>
    </submittedName>
</protein>
<gene>
    <name evidence="4" type="ORF">JF543_03580</name>
</gene>
<evidence type="ECO:0000313" key="4">
    <source>
        <dbReference type="EMBL" id="MBN8205039.1"/>
    </source>
</evidence>
<sequence>MSITRRTLLAGAGTGAVAVLLAACTPEPVPTPTRTSTPGPKPSPPVGVPAPAAWARSAWSTDPYSLGAVSYLPAGSDPQRRETLAAPVMDRLFFAGEATDAAHPGTVLGAVDSGRRAGQEVLTRASDTERVAVIGAGAAGVAAARTVADAGHTVTIFEARERTGGRLLTRGDDDGWPFPVQLGAWLLSDEDVDALEARLITVGEGRIAFDSATGWTADGPTDTLDVEPVVRAVEQAGELPTDVPVAEAVTLSGADPTDPALAAALAWMSATTGADPERASSWYAPDMAPDALTGVTGDLSAFIDDSLTGIAVTLASPVVRAAYDERGVSLRMGTGESLSFDRVIVTVPLGVLQQQAIEFAPALPFAHRGAIADLAAGYIETVWMRFDEPFWDAEQTIWHVIGGDGMIRTWLNLLPVTGEPVLIGLVGGAPAQEFAGLSDQDAKDAARASLAFFAPVPDVQGQ</sequence>
<dbReference type="InterPro" id="IPR002937">
    <property type="entry name" value="Amino_oxidase"/>
</dbReference>
<evidence type="ECO:0000259" key="3">
    <source>
        <dbReference type="Pfam" id="PF01593"/>
    </source>
</evidence>
<dbReference type="PROSITE" id="PS51257">
    <property type="entry name" value="PROKAR_LIPOPROTEIN"/>
    <property type="match status" value="1"/>
</dbReference>